<feature type="domain" description="STEEP1" evidence="2">
    <location>
        <begin position="149"/>
        <end position="215"/>
    </location>
</feature>
<dbReference type="Proteomes" id="UP000799766">
    <property type="component" value="Unassembled WGS sequence"/>
</dbReference>
<feature type="compositionally biased region" description="Basic and acidic residues" evidence="1">
    <location>
        <begin position="101"/>
        <end position="110"/>
    </location>
</feature>
<gene>
    <name evidence="3" type="ORF">BDY21DRAFT_365729</name>
</gene>
<dbReference type="InterPro" id="IPR057965">
    <property type="entry name" value="STEEP1_dom"/>
</dbReference>
<keyword evidence="4" id="KW-1185">Reference proteome</keyword>
<evidence type="ECO:0000256" key="1">
    <source>
        <dbReference type="SAM" id="MobiDB-lite"/>
    </source>
</evidence>
<dbReference type="Pfam" id="PF25809">
    <property type="entry name" value="STEEP1"/>
    <property type="match status" value="1"/>
</dbReference>
<feature type="compositionally biased region" description="Acidic residues" evidence="1">
    <location>
        <begin position="77"/>
        <end position="99"/>
    </location>
</feature>
<evidence type="ECO:0000259" key="2">
    <source>
        <dbReference type="Pfam" id="PF25809"/>
    </source>
</evidence>
<dbReference type="OrthoDB" id="418131at2759"/>
<accession>A0A6A6NTN9</accession>
<reference evidence="3" key="1">
    <citation type="journal article" date="2020" name="Stud. Mycol.">
        <title>101 Dothideomycetes genomes: a test case for predicting lifestyles and emergence of pathogens.</title>
        <authorList>
            <person name="Haridas S."/>
            <person name="Albert R."/>
            <person name="Binder M."/>
            <person name="Bloem J."/>
            <person name="Labutti K."/>
            <person name="Salamov A."/>
            <person name="Andreopoulos B."/>
            <person name="Baker S."/>
            <person name="Barry K."/>
            <person name="Bills G."/>
            <person name="Bluhm B."/>
            <person name="Cannon C."/>
            <person name="Castanera R."/>
            <person name="Culley D."/>
            <person name="Daum C."/>
            <person name="Ezra D."/>
            <person name="Gonzalez J."/>
            <person name="Henrissat B."/>
            <person name="Kuo A."/>
            <person name="Liang C."/>
            <person name="Lipzen A."/>
            <person name="Lutzoni F."/>
            <person name="Magnuson J."/>
            <person name="Mondo S."/>
            <person name="Nolan M."/>
            <person name="Ohm R."/>
            <person name="Pangilinan J."/>
            <person name="Park H.-J."/>
            <person name="Ramirez L."/>
            <person name="Alfaro M."/>
            <person name="Sun H."/>
            <person name="Tritt A."/>
            <person name="Yoshinaga Y."/>
            <person name="Zwiers L.-H."/>
            <person name="Turgeon B."/>
            <person name="Goodwin S."/>
            <person name="Spatafora J."/>
            <person name="Crous P."/>
            <person name="Grigoriev I."/>
        </authorList>
    </citation>
    <scope>NUCLEOTIDE SEQUENCE</scope>
    <source>
        <strain evidence="3">ATCC 16933</strain>
    </source>
</reference>
<name>A0A6A6NTN9_9PEZI</name>
<dbReference type="AlphaFoldDB" id="A0A6A6NTN9"/>
<feature type="region of interest" description="Disordered" evidence="1">
    <location>
        <begin position="53"/>
        <end position="113"/>
    </location>
</feature>
<evidence type="ECO:0000313" key="3">
    <source>
        <dbReference type="EMBL" id="KAF2455111.1"/>
    </source>
</evidence>
<evidence type="ECO:0000313" key="4">
    <source>
        <dbReference type="Proteomes" id="UP000799766"/>
    </source>
</evidence>
<feature type="compositionally biased region" description="Pro residues" evidence="1">
    <location>
        <begin position="1"/>
        <end position="17"/>
    </location>
</feature>
<proteinExistence type="predicted"/>
<protein>
    <recommendedName>
        <fullName evidence="2">STEEP1 domain-containing protein</fullName>
    </recommendedName>
</protein>
<organism evidence="3 4">
    <name type="scientific">Lineolata rhizophorae</name>
    <dbReference type="NCBI Taxonomy" id="578093"/>
    <lineage>
        <taxon>Eukaryota</taxon>
        <taxon>Fungi</taxon>
        <taxon>Dikarya</taxon>
        <taxon>Ascomycota</taxon>
        <taxon>Pezizomycotina</taxon>
        <taxon>Dothideomycetes</taxon>
        <taxon>Dothideomycetes incertae sedis</taxon>
        <taxon>Lineolatales</taxon>
        <taxon>Lineolataceae</taxon>
        <taxon>Lineolata</taxon>
    </lineage>
</organism>
<feature type="region of interest" description="Disordered" evidence="1">
    <location>
        <begin position="1"/>
        <end position="21"/>
    </location>
</feature>
<dbReference type="EMBL" id="MU001688">
    <property type="protein sequence ID" value="KAF2455111.1"/>
    <property type="molecule type" value="Genomic_DNA"/>
</dbReference>
<sequence>MTDTAAPPPSPSAPPGDPIHTYHCRQCSHLLLASTHSLTLLPRRAGPAALDKATILPLPPPPPEQARGPASASASASEDEPEPEPEPEDEPEPESETADGADAKAGPERRRRDRAPPFYALLLNVLGGDRRAGGSNAAGRAGAAAAGAGTGRPLIVTRADGFEKRFRLRCARCRVVVGYQLEAGQFGGGRGAPGGGPRTDVAYVLDGAVMSTEEMRGLGGRVS</sequence>